<evidence type="ECO:0000256" key="8">
    <source>
        <dbReference type="SAM" id="MobiDB-lite"/>
    </source>
</evidence>
<sequence>MTNTETIKIPYFLSKKILLFENIKNSYEVDFNESVDNELNWLNTQKSAISELLNTTSFNIIQKQITENIEPSVVTITNNLNAFSNNLKTSINKNDNTEIGIFSDVKTEIFEKPPPSLSDFTKNPITEVEKEIFSLNNDKPTINNKSNELTSTLNTLENKNTIYNHTKFKKTLSIESLNPLIEEIINKNTKNSINNRKNSLSKKESKSLNTSSINENEISNDSNHNSFLHNLKNAIENRNLIINKIENHENFKKYNDKSEQPSIEETSPDVITDFKRSLSNYTARKKKSTLTSINDTIDSSATLRNNFEAITLSPTTRLEDDTLGSTLNNNTIINIDVLNANSENKNKNKNPEIDENAIKKQKLFKSLLEEINIDPELLNIDLPNIKIENQSTEEKEKERNQSQIVSSFLDEIDKDEINKSNIHIYDNAVMDEFKDCDTDIEILNSHDLSKIKIENPDIKKFKNNNNNNRIETLFEKQKDMENKKRDEAEKIEKEEKRSVTTTAFNILTSPFNPFTHSHEKKLKFTTPDKNDINNNNEGSKKSVSERFKALWDSTTKGLHNAFSRNPSSSNSVFNPPEIGPGKYIASTSLSPSTKLYYSPEHESAVSSFINNKSTNFKNNKIDKNIKLKAGSSSVPSKNKSNLFSTDTNDFNINFKKHNTISFTSTMQSPSDSPLAFKSSKKVERKNNEINKFNLLNDNIFKTIDNDFESKSIFNSSSSSSPLFNKSRSNILKKSNSSSSYNENISQSPSKYFYSFSNNISNNKIPMSIDDVGKENKLKKSASDLSESSSKYREENKKEIASTLGSSWNIYGINNNKDQPSLIPKNPRLKKTIIKRPTKDKLKSLDSSRIIKKRELVLDKKQKIRLNAERHMLYLKKKREEEEKLAVEKQKDEEKKRKSDTNSKLKNRQKQLEVEMLIKKRNEKIKQVNEKKKALQSREVAKSILLNKSNIYKSNSILDKINSLPIDTNTVLKKKKNNNNIIKKSKISGIKNTSVLSNNTKISSIPKSKLIMGKSKSNLPSSSSSSSTSISSNNNININNSLNSNVSTHNILSGLSNNPPSKSINLGLNNLDEPNKNANTSIISISSSRSSTTPYKGTILQDGEFPDIPSDNYSDEDDSRASLVATWAKTPNLLKELEKQKNINPDDIFGGYRPCNLDEIFKGSHFKRHTSNENWADSSILHDDE</sequence>
<evidence type="ECO:0000256" key="7">
    <source>
        <dbReference type="SAM" id="Coils"/>
    </source>
</evidence>
<feature type="compositionally biased region" description="Low complexity" evidence="8">
    <location>
        <begin position="207"/>
        <end position="223"/>
    </location>
</feature>
<keyword evidence="4" id="KW-0963">Cytoplasm</keyword>
<evidence type="ECO:0000256" key="6">
    <source>
        <dbReference type="ARBA" id="ARBA00023242"/>
    </source>
</evidence>
<dbReference type="STRING" id="1754190.A0A1Y2B2X5"/>
<dbReference type="InterPro" id="IPR005635">
    <property type="entry name" value="Inner_centromere_prot_ARK-bd"/>
</dbReference>
<comment type="subcellular location">
    <subcellularLocation>
        <location evidence="2">Cytoplasm</location>
        <location evidence="2">Cytoskeleton</location>
        <location evidence="2">Spindle</location>
    </subcellularLocation>
    <subcellularLocation>
        <location evidence="1">Nucleus</location>
    </subcellularLocation>
</comment>
<dbReference type="AlphaFoldDB" id="A0A1Y2B2X5"/>
<evidence type="ECO:0000313" key="11">
    <source>
        <dbReference type="Proteomes" id="UP000193920"/>
    </source>
</evidence>
<dbReference type="Proteomes" id="UP000193920">
    <property type="component" value="Unassembled WGS sequence"/>
</dbReference>
<feature type="region of interest" description="Disordered" evidence="8">
    <location>
        <begin position="1006"/>
        <end position="1030"/>
    </location>
</feature>
<comment type="similarity">
    <text evidence="3">Belongs to the INCENP family.</text>
</comment>
<feature type="compositionally biased region" description="Low complexity" evidence="8">
    <location>
        <begin position="1014"/>
        <end position="1030"/>
    </location>
</feature>
<feature type="region of interest" description="Disordered" evidence="8">
    <location>
        <begin position="883"/>
        <end position="907"/>
    </location>
</feature>
<comment type="caution">
    <text evidence="10">The sequence shown here is derived from an EMBL/GenBank/DDBJ whole genome shotgun (WGS) entry which is preliminary data.</text>
</comment>
<organism evidence="10 11">
    <name type="scientific">Neocallimastix californiae</name>
    <dbReference type="NCBI Taxonomy" id="1754190"/>
    <lineage>
        <taxon>Eukaryota</taxon>
        <taxon>Fungi</taxon>
        <taxon>Fungi incertae sedis</taxon>
        <taxon>Chytridiomycota</taxon>
        <taxon>Chytridiomycota incertae sedis</taxon>
        <taxon>Neocallimastigomycetes</taxon>
        <taxon>Neocallimastigales</taxon>
        <taxon>Neocallimastigaceae</taxon>
        <taxon>Neocallimastix</taxon>
    </lineage>
</organism>
<dbReference type="OrthoDB" id="6123at2759"/>
<evidence type="ECO:0000256" key="2">
    <source>
        <dbReference type="ARBA" id="ARBA00004186"/>
    </source>
</evidence>
<evidence type="ECO:0000256" key="3">
    <source>
        <dbReference type="ARBA" id="ARBA00010042"/>
    </source>
</evidence>
<gene>
    <name evidence="10" type="ORF">LY90DRAFT_674028</name>
</gene>
<dbReference type="GO" id="GO:0005634">
    <property type="term" value="C:nucleus"/>
    <property type="evidence" value="ECO:0007669"/>
    <property type="project" value="UniProtKB-SubCell"/>
</dbReference>
<dbReference type="GO" id="GO:0005819">
    <property type="term" value="C:spindle"/>
    <property type="evidence" value="ECO:0007669"/>
    <property type="project" value="UniProtKB-SubCell"/>
</dbReference>
<evidence type="ECO:0000256" key="5">
    <source>
        <dbReference type="ARBA" id="ARBA00023212"/>
    </source>
</evidence>
<evidence type="ECO:0000256" key="4">
    <source>
        <dbReference type="ARBA" id="ARBA00022490"/>
    </source>
</evidence>
<protein>
    <recommendedName>
        <fullName evidence="9">Inner centromere protein ARK-binding domain-containing protein</fullName>
    </recommendedName>
</protein>
<keyword evidence="5" id="KW-0206">Cytoskeleton</keyword>
<dbReference type="EMBL" id="MCOG01000183">
    <property type="protein sequence ID" value="ORY28847.1"/>
    <property type="molecule type" value="Genomic_DNA"/>
</dbReference>
<feature type="coiled-coil region" evidence="7">
    <location>
        <begin position="463"/>
        <end position="497"/>
    </location>
</feature>
<name>A0A1Y2B2X5_9FUNG</name>
<feature type="region of interest" description="Disordered" evidence="8">
    <location>
        <begin position="192"/>
        <end position="223"/>
    </location>
</feature>
<evidence type="ECO:0000256" key="1">
    <source>
        <dbReference type="ARBA" id="ARBA00004123"/>
    </source>
</evidence>
<dbReference type="Pfam" id="PF03941">
    <property type="entry name" value="INCENP_ARK-bind"/>
    <property type="match status" value="1"/>
</dbReference>
<evidence type="ECO:0000313" key="10">
    <source>
        <dbReference type="EMBL" id="ORY28847.1"/>
    </source>
</evidence>
<feature type="compositionally biased region" description="Basic and acidic residues" evidence="8">
    <location>
        <begin position="883"/>
        <end position="902"/>
    </location>
</feature>
<evidence type="ECO:0000259" key="9">
    <source>
        <dbReference type="Pfam" id="PF03941"/>
    </source>
</evidence>
<proteinExistence type="inferred from homology"/>
<keyword evidence="7" id="KW-0175">Coiled coil</keyword>
<keyword evidence="11" id="KW-1185">Reference proteome</keyword>
<reference evidence="10 11" key="1">
    <citation type="submission" date="2016-08" db="EMBL/GenBank/DDBJ databases">
        <title>A Parts List for Fungal Cellulosomes Revealed by Comparative Genomics.</title>
        <authorList>
            <consortium name="DOE Joint Genome Institute"/>
            <person name="Haitjema C.H."/>
            <person name="Gilmore S.P."/>
            <person name="Henske J.K."/>
            <person name="Solomon K.V."/>
            <person name="De Groot R."/>
            <person name="Kuo A."/>
            <person name="Mondo S.J."/>
            <person name="Salamov A.A."/>
            <person name="Labutti K."/>
            <person name="Zhao Z."/>
            <person name="Chiniquy J."/>
            <person name="Barry K."/>
            <person name="Brewer H.M."/>
            <person name="Purvine S.O."/>
            <person name="Wright A.T."/>
            <person name="Boxma B."/>
            <person name="Van Alen T."/>
            <person name="Hackstein J.H."/>
            <person name="Baker S.E."/>
            <person name="Grigoriev I.V."/>
            <person name="O'Malley M.A."/>
        </authorList>
    </citation>
    <scope>NUCLEOTIDE SEQUENCE [LARGE SCALE GENOMIC DNA]</scope>
    <source>
        <strain evidence="10 11">G1</strain>
    </source>
</reference>
<accession>A0A1Y2B2X5</accession>
<keyword evidence="6" id="KW-0539">Nucleus</keyword>
<feature type="domain" description="Inner centromere protein ARK-binding" evidence="9">
    <location>
        <begin position="1106"/>
        <end position="1160"/>
    </location>
</feature>